<feature type="transmembrane region" description="Helical" evidence="1">
    <location>
        <begin position="56"/>
        <end position="79"/>
    </location>
</feature>
<dbReference type="EMBL" id="CP022572">
    <property type="protein sequence ID" value="AZU62918.1"/>
    <property type="molecule type" value="Genomic_DNA"/>
</dbReference>
<sequence>MLLMRKKETSEEKSVKLVAYTIILYISSFFVPFVIVASFQSLVYFSRSQWFFATPFSAYITFMAGMFYIAVVFTIFLIFRQKWDGNNFKIITGLLLLISIPAFYFSLTNYYYLDDKGVHYNSLMSVNEKEYKWENVHTVHIVYRNHQGTVSNYQYKFELNNGSIITLPYDDKFAENVGRIEDKIQQFGITVKDNFKNPVLD</sequence>
<name>A0A3T0I0P7_9BACI</name>
<dbReference type="OrthoDB" id="2449392at2"/>
<evidence type="ECO:0000313" key="2">
    <source>
        <dbReference type="EMBL" id="AZU62918.1"/>
    </source>
</evidence>
<proteinExistence type="predicted"/>
<accession>A0A3T0I0P7</accession>
<dbReference type="RefSeq" id="WP_127487743.1">
    <property type="nucleotide sequence ID" value="NZ_CP022572.1"/>
</dbReference>
<feature type="transmembrane region" description="Helical" evidence="1">
    <location>
        <begin position="91"/>
        <end position="113"/>
    </location>
</feature>
<evidence type="ECO:0000256" key="1">
    <source>
        <dbReference type="SAM" id="Phobius"/>
    </source>
</evidence>
<feature type="transmembrane region" description="Helical" evidence="1">
    <location>
        <begin position="20"/>
        <end position="44"/>
    </location>
</feature>
<dbReference type="AlphaFoldDB" id="A0A3T0I0P7"/>
<evidence type="ECO:0000313" key="3">
    <source>
        <dbReference type="Proteomes" id="UP000282892"/>
    </source>
</evidence>
<protein>
    <submittedName>
        <fullName evidence="2">Uncharacterized protein</fullName>
    </submittedName>
</protein>
<dbReference type="Proteomes" id="UP000282892">
    <property type="component" value="Chromosome"/>
</dbReference>
<reference evidence="2 3" key="1">
    <citation type="submission" date="2017-07" db="EMBL/GenBank/DDBJ databases">
        <title>The complete genome sequence of Bacillus mesonae strain H20-5, an efficient strain improving plant abiotic stress resistance.</title>
        <authorList>
            <person name="Kim S.Y."/>
            <person name="Song H."/>
            <person name="Sang M.K."/>
            <person name="Weon H.-Y."/>
            <person name="Song J."/>
        </authorList>
    </citation>
    <scope>NUCLEOTIDE SEQUENCE [LARGE SCALE GENOMIC DNA]</scope>
    <source>
        <strain evidence="2 3">H20-5</strain>
    </source>
</reference>
<keyword evidence="1" id="KW-0812">Transmembrane</keyword>
<keyword evidence="3" id="KW-1185">Reference proteome</keyword>
<keyword evidence="1" id="KW-1133">Transmembrane helix</keyword>
<organism evidence="2 3">
    <name type="scientific">Neobacillus mesonae</name>
    <dbReference type="NCBI Taxonomy" id="1193713"/>
    <lineage>
        <taxon>Bacteria</taxon>
        <taxon>Bacillati</taxon>
        <taxon>Bacillota</taxon>
        <taxon>Bacilli</taxon>
        <taxon>Bacillales</taxon>
        <taxon>Bacillaceae</taxon>
        <taxon>Neobacillus</taxon>
    </lineage>
</organism>
<dbReference type="STRING" id="1193713.GCA_001636315_00355"/>
<dbReference type="KEGG" id="nmk:CHR53_17610"/>
<gene>
    <name evidence="2" type="ORF">CHR53_17610</name>
</gene>
<keyword evidence="1" id="KW-0472">Membrane</keyword>